<dbReference type="RefSeq" id="WP_077081623.1">
    <property type="nucleotide sequence ID" value="NZ_FUEZ01000004.1"/>
</dbReference>
<dbReference type="AlphaFoldDB" id="A0A2U3PHV1"/>
<dbReference type="EMBL" id="FUEZ01000004">
    <property type="protein sequence ID" value="SPM43348.1"/>
    <property type="molecule type" value="Genomic_DNA"/>
</dbReference>
<keyword evidence="2" id="KW-1185">Reference proteome</keyword>
<protein>
    <submittedName>
        <fullName evidence="1">Mycobacterium numidiamassiliense ORFan</fullName>
    </submittedName>
</protein>
<accession>A0A2U3PHV1</accession>
<dbReference type="Proteomes" id="UP000240424">
    <property type="component" value="Unassembled WGS sequence"/>
</dbReference>
<reference evidence="1 2" key="1">
    <citation type="submission" date="2017-01" db="EMBL/GenBank/DDBJ databases">
        <authorList>
            <consortium name="Urmite Genomes"/>
        </authorList>
    </citation>
    <scope>NUCLEOTIDE SEQUENCE [LARGE SCALE GENOMIC DNA]</scope>
    <source>
        <strain evidence="1 2">AB215</strain>
    </source>
</reference>
<dbReference type="STRING" id="1841861.GCA_900157365_03889"/>
<evidence type="ECO:0000313" key="2">
    <source>
        <dbReference type="Proteomes" id="UP000240424"/>
    </source>
</evidence>
<name>A0A2U3PHV1_9MYCO</name>
<evidence type="ECO:0000313" key="1">
    <source>
        <dbReference type="EMBL" id="SPM43348.1"/>
    </source>
</evidence>
<gene>
    <name evidence="1" type="ORF">MNAB215_5570</name>
</gene>
<organism evidence="1 2">
    <name type="scientific">Mycobacterium numidiamassiliense</name>
    <dbReference type="NCBI Taxonomy" id="1841861"/>
    <lineage>
        <taxon>Bacteria</taxon>
        <taxon>Bacillati</taxon>
        <taxon>Actinomycetota</taxon>
        <taxon>Actinomycetes</taxon>
        <taxon>Mycobacteriales</taxon>
        <taxon>Mycobacteriaceae</taxon>
        <taxon>Mycobacterium</taxon>
    </lineage>
</organism>
<sequence>MALDQGGGPGWAVPGYQMPVGSYARLLRRQCERECAPDARHFGEPDWAKWKAAGAIKAATMYDERLAAAAPIVVGAMDCGIRDSRVADTLRLYSDDFAEVASVYSGEMDDAGRWELVTLAPRYRPARA</sequence>
<proteinExistence type="predicted"/>